<dbReference type="Pfam" id="PF13683">
    <property type="entry name" value="rve_3"/>
    <property type="match status" value="1"/>
</dbReference>
<dbReference type="InterPro" id="IPR036397">
    <property type="entry name" value="RNaseH_sf"/>
</dbReference>
<sequence length="319" mass="37574">MPPFRQGGAKHPVRQGHAMVLFKRCQTIRRWLVSLFHFLTLRKFPAPSSGWHRTRRGAAIRLPRKPQWVIDELICLKALMPQAGYRRIADTFNRLHARRRQITVSKSFVAYTLRRERYAIECKRRELRRRQPRSLKRNAVWALDLTGKQDIQGQQHTLIGVIDHGTRRLLELKAVPNKAAWTLLGYLFLAIGRYGKPRALRTDNERIFTGWVFPKILRWAGIRHQRSEVGCPWQNGRIERLFGTLKRKLDQWRVVDDKQLQTALKHFTFWYNAVRPHQNLSGQTPSEAWDGIDPYQRVPKRVEWFEAWGGLLNGFYLSG</sequence>
<accession>A0A5R9RAV4</accession>
<dbReference type="Proteomes" id="UP000306635">
    <property type="component" value="Unassembled WGS sequence"/>
</dbReference>
<dbReference type="OrthoDB" id="9774685at2"/>
<dbReference type="RefSeq" id="WP_138520552.1">
    <property type="nucleotide sequence ID" value="NZ_SWDV01000003.1"/>
</dbReference>
<keyword evidence="3" id="KW-1185">Reference proteome</keyword>
<dbReference type="Gene3D" id="3.30.420.10">
    <property type="entry name" value="Ribonuclease H-like superfamily/Ribonuclease H"/>
    <property type="match status" value="1"/>
</dbReference>
<dbReference type="PROSITE" id="PS50994">
    <property type="entry name" value="INTEGRASE"/>
    <property type="match status" value="1"/>
</dbReference>
<evidence type="ECO:0000313" key="3">
    <source>
        <dbReference type="Proteomes" id="UP000306635"/>
    </source>
</evidence>
<protein>
    <submittedName>
        <fullName evidence="2">Transposase family protein</fullName>
    </submittedName>
</protein>
<dbReference type="GO" id="GO:0003676">
    <property type="term" value="F:nucleic acid binding"/>
    <property type="evidence" value="ECO:0007669"/>
    <property type="project" value="InterPro"/>
</dbReference>
<reference evidence="2 3" key="1">
    <citation type="submission" date="2019-04" db="EMBL/GenBank/DDBJ databases">
        <authorList>
            <person name="Li M."/>
        </authorList>
    </citation>
    <scope>NUCLEOTIDE SEQUENCE [LARGE SCALE GENOMIC DNA]</scope>
    <source>
        <strain evidence="2 3">LAM1902</strain>
    </source>
</reference>
<proteinExistence type="predicted"/>
<comment type="caution">
    <text evidence="2">The sequence shown here is derived from an EMBL/GenBank/DDBJ whole genome shotgun (WGS) entry which is preliminary data.</text>
</comment>
<dbReference type="EMBL" id="SWDV01000003">
    <property type="protein sequence ID" value="TLX80285.1"/>
    <property type="molecule type" value="Genomic_DNA"/>
</dbReference>
<dbReference type="InterPro" id="IPR001584">
    <property type="entry name" value="Integrase_cat-core"/>
</dbReference>
<dbReference type="GO" id="GO:0015074">
    <property type="term" value="P:DNA integration"/>
    <property type="evidence" value="ECO:0007669"/>
    <property type="project" value="InterPro"/>
</dbReference>
<dbReference type="SUPFAM" id="SSF53098">
    <property type="entry name" value="Ribonuclease H-like"/>
    <property type="match status" value="1"/>
</dbReference>
<feature type="domain" description="Integrase catalytic" evidence="1">
    <location>
        <begin position="128"/>
        <end position="293"/>
    </location>
</feature>
<dbReference type="PANTHER" id="PTHR47515">
    <property type="entry name" value="LOW CALCIUM RESPONSE LOCUS PROTEIN T"/>
    <property type="match status" value="1"/>
</dbReference>
<evidence type="ECO:0000313" key="2">
    <source>
        <dbReference type="EMBL" id="TLX80285.1"/>
    </source>
</evidence>
<dbReference type="InterPro" id="IPR012337">
    <property type="entry name" value="RNaseH-like_sf"/>
</dbReference>
<gene>
    <name evidence="2" type="ORF">FAS41_05185</name>
</gene>
<name>A0A5R9RAV4_9PSED</name>
<organism evidence="2 3">
    <name type="scientific">Pseudomonas nicosulfuronedens</name>
    <dbReference type="NCBI Taxonomy" id="2571105"/>
    <lineage>
        <taxon>Bacteria</taxon>
        <taxon>Pseudomonadati</taxon>
        <taxon>Pseudomonadota</taxon>
        <taxon>Gammaproteobacteria</taxon>
        <taxon>Pseudomonadales</taxon>
        <taxon>Pseudomonadaceae</taxon>
        <taxon>Pseudomonas</taxon>
    </lineage>
</organism>
<dbReference type="AlphaFoldDB" id="A0A5R9RAV4"/>
<evidence type="ECO:0000259" key="1">
    <source>
        <dbReference type="PROSITE" id="PS50994"/>
    </source>
</evidence>
<dbReference type="PANTHER" id="PTHR47515:SF2">
    <property type="entry name" value="INTEGRASE CORE DOMAIN PROTEIN"/>
    <property type="match status" value="1"/>
</dbReference>